<dbReference type="Proteomes" id="UP001597171">
    <property type="component" value="Unassembled WGS sequence"/>
</dbReference>
<dbReference type="PANTHER" id="PTHR43798">
    <property type="entry name" value="MONOACYLGLYCEROL LIPASE"/>
    <property type="match status" value="1"/>
</dbReference>
<evidence type="ECO:0000313" key="4">
    <source>
        <dbReference type="Proteomes" id="UP001597171"/>
    </source>
</evidence>
<reference evidence="4" key="1">
    <citation type="journal article" date="2019" name="Int. J. Syst. Evol. Microbiol.">
        <title>The Global Catalogue of Microorganisms (GCM) 10K type strain sequencing project: providing services to taxonomists for standard genome sequencing and annotation.</title>
        <authorList>
            <consortium name="The Broad Institute Genomics Platform"/>
            <consortium name="The Broad Institute Genome Sequencing Center for Infectious Disease"/>
            <person name="Wu L."/>
            <person name="Ma J."/>
        </authorList>
    </citation>
    <scope>NUCLEOTIDE SEQUENCE [LARGE SCALE GENOMIC DNA]</scope>
    <source>
        <strain evidence="4">CCUG 61696</strain>
    </source>
</reference>
<name>A0ABW3Z379_9HYPH</name>
<organism evidence="3 4">
    <name type="scientific">Methylopila musalis</name>
    <dbReference type="NCBI Taxonomy" id="1134781"/>
    <lineage>
        <taxon>Bacteria</taxon>
        <taxon>Pseudomonadati</taxon>
        <taxon>Pseudomonadota</taxon>
        <taxon>Alphaproteobacteria</taxon>
        <taxon>Hyphomicrobiales</taxon>
        <taxon>Methylopilaceae</taxon>
        <taxon>Methylopila</taxon>
    </lineage>
</organism>
<dbReference type="InterPro" id="IPR050266">
    <property type="entry name" value="AB_hydrolase_sf"/>
</dbReference>
<dbReference type="InterPro" id="IPR029058">
    <property type="entry name" value="AB_hydrolase_fold"/>
</dbReference>
<dbReference type="RefSeq" id="WP_378773763.1">
    <property type="nucleotide sequence ID" value="NZ_JBHTMX010000003.1"/>
</dbReference>
<feature type="domain" description="AB hydrolase-1" evidence="2">
    <location>
        <begin position="30"/>
        <end position="252"/>
    </location>
</feature>
<dbReference type="Pfam" id="PF00561">
    <property type="entry name" value="Abhydrolase_1"/>
    <property type="match status" value="1"/>
</dbReference>
<protein>
    <submittedName>
        <fullName evidence="3">Alpha/beta fold hydrolase</fullName>
    </submittedName>
</protein>
<dbReference type="PRINTS" id="PR00111">
    <property type="entry name" value="ABHYDROLASE"/>
</dbReference>
<dbReference type="Gene3D" id="3.40.50.1820">
    <property type="entry name" value="alpha/beta hydrolase"/>
    <property type="match status" value="1"/>
</dbReference>
<gene>
    <name evidence="3" type="ORF">ACFQ4O_01145</name>
</gene>
<sequence length="304" mass="32495">MTVKTTWPESRFILIGGVRYHYVAFGTTGPTVVLLHGYGDSWRGFEPLLPAFADGFRVFALDQRGHGRTGDAGTYAVADFADDAIAFLDAVASGPVHLVGHSLGSIVAQRVAERRPDLLRSLTLIGAAPTAAGNATLTAVRVELEELGDVVTDEFIDTFQTAEFEPAVREARRRALVVDSRRLSARTWREALDGLLTEPAAAEPATIRVPALSLWGARDGVFNRGAQVALMRSVPHIEAIHYASAGHSPHWEIAGQVASDLVRFVQSVEEDAGYAEATFYGGVSAFGPPLLPGAPTEAAYTVDA</sequence>
<proteinExistence type="predicted"/>
<dbReference type="InterPro" id="IPR000073">
    <property type="entry name" value="AB_hydrolase_1"/>
</dbReference>
<accession>A0ABW3Z379</accession>
<dbReference type="EMBL" id="JBHTMX010000003">
    <property type="protein sequence ID" value="MFD1330601.1"/>
    <property type="molecule type" value="Genomic_DNA"/>
</dbReference>
<evidence type="ECO:0000313" key="3">
    <source>
        <dbReference type="EMBL" id="MFD1330601.1"/>
    </source>
</evidence>
<keyword evidence="4" id="KW-1185">Reference proteome</keyword>
<evidence type="ECO:0000256" key="1">
    <source>
        <dbReference type="ARBA" id="ARBA00022801"/>
    </source>
</evidence>
<evidence type="ECO:0000259" key="2">
    <source>
        <dbReference type="Pfam" id="PF00561"/>
    </source>
</evidence>
<dbReference type="GO" id="GO:0016787">
    <property type="term" value="F:hydrolase activity"/>
    <property type="evidence" value="ECO:0007669"/>
    <property type="project" value="UniProtKB-KW"/>
</dbReference>
<comment type="caution">
    <text evidence="3">The sequence shown here is derived from an EMBL/GenBank/DDBJ whole genome shotgun (WGS) entry which is preliminary data.</text>
</comment>
<dbReference type="SUPFAM" id="SSF53474">
    <property type="entry name" value="alpha/beta-Hydrolases"/>
    <property type="match status" value="1"/>
</dbReference>
<keyword evidence="1 3" id="KW-0378">Hydrolase</keyword>
<dbReference type="PANTHER" id="PTHR43798:SF31">
    <property type="entry name" value="AB HYDROLASE SUPERFAMILY PROTEIN YCLE"/>
    <property type="match status" value="1"/>
</dbReference>